<name>A0A4Q9DGL6_9BACL</name>
<evidence type="ECO:0000256" key="3">
    <source>
        <dbReference type="ARBA" id="ARBA00022723"/>
    </source>
</evidence>
<accession>A0A4Q9DGL6</accession>
<evidence type="ECO:0000259" key="8">
    <source>
        <dbReference type="SMART" id="SM00829"/>
    </source>
</evidence>
<dbReference type="InterPro" id="IPR013154">
    <property type="entry name" value="ADH-like_N"/>
</dbReference>
<dbReference type="InterPro" id="IPR020843">
    <property type="entry name" value="ER"/>
</dbReference>
<dbReference type="GO" id="GO:0016616">
    <property type="term" value="F:oxidoreductase activity, acting on the CH-OH group of donors, NAD or NADP as acceptor"/>
    <property type="evidence" value="ECO:0007669"/>
    <property type="project" value="InterPro"/>
</dbReference>
<dbReference type="SUPFAM" id="SSF50129">
    <property type="entry name" value="GroES-like"/>
    <property type="match status" value="1"/>
</dbReference>
<dbReference type="FunFam" id="3.40.50.720:FF:000068">
    <property type="entry name" value="Sorbitol dehydrogenase"/>
    <property type="match status" value="1"/>
</dbReference>
<evidence type="ECO:0000256" key="2">
    <source>
        <dbReference type="ARBA" id="ARBA00008072"/>
    </source>
</evidence>
<feature type="domain" description="Enoyl reductase (ER)" evidence="8">
    <location>
        <begin position="20"/>
        <end position="353"/>
    </location>
</feature>
<dbReference type="SMART" id="SM00829">
    <property type="entry name" value="PKS_ER"/>
    <property type="match status" value="1"/>
</dbReference>
<keyword evidence="5" id="KW-0560">Oxidoreductase</keyword>
<gene>
    <name evidence="9" type="ORF">EYB31_34520</name>
</gene>
<dbReference type="PROSITE" id="PS00059">
    <property type="entry name" value="ADH_ZINC"/>
    <property type="match status" value="1"/>
</dbReference>
<protein>
    <submittedName>
        <fullName evidence="9">NAD(P)-dependent alcohol dehydrogenase</fullName>
    </submittedName>
</protein>
<evidence type="ECO:0000256" key="7">
    <source>
        <dbReference type="RuleBase" id="RU361277"/>
    </source>
</evidence>
<keyword evidence="3 7" id="KW-0479">Metal-binding</keyword>
<reference evidence="9 10" key="1">
    <citation type="submission" date="2019-02" db="EMBL/GenBank/DDBJ databases">
        <title>Paenibacillus sp. nov., isolated from surface-sterilized tissue of Thalictrum simplex L.</title>
        <authorList>
            <person name="Tuo L."/>
        </authorList>
    </citation>
    <scope>NUCLEOTIDE SEQUENCE [LARGE SCALE GENOMIC DNA]</scope>
    <source>
        <strain evidence="9 10">N2SHLJ1</strain>
    </source>
</reference>
<dbReference type="InterPro" id="IPR045306">
    <property type="entry name" value="SDH-like"/>
</dbReference>
<evidence type="ECO:0000256" key="5">
    <source>
        <dbReference type="ARBA" id="ARBA00023002"/>
    </source>
</evidence>
<keyword evidence="10" id="KW-1185">Reference proteome</keyword>
<dbReference type="Pfam" id="PF00107">
    <property type="entry name" value="ADH_zinc_N"/>
    <property type="match status" value="1"/>
</dbReference>
<comment type="similarity">
    <text evidence="2 7">Belongs to the zinc-containing alcohol dehydrogenase family.</text>
</comment>
<dbReference type="InterPro" id="IPR011032">
    <property type="entry name" value="GroES-like_sf"/>
</dbReference>
<dbReference type="PANTHER" id="PTHR43161">
    <property type="entry name" value="SORBITOL DEHYDROGENASE"/>
    <property type="match status" value="1"/>
</dbReference>
<dbReference type="InterPro" id="IPR036291">
    <property type="entry name" value="NAD(P)-bd_dom_sf"/>
</dbReference>
<dbReference type="EMBL" id="SIRE01000035">
    <property type="protein sequence ID" value="TBL69892.1"/>
    <property type="molecule type" value="Genomic_DNA"/>
</dbReference>
<sequence>MHLKAVADRPVTTRSAVLQGPLRVEMEERKLGEPGPLDVLVKMMAVGVCGSDVHYYEHGRIGNKQVEYPFIQGHECSGVVVGAGNQVTRVNIGDRVAIEPGAACLRCEYCKSGQYNLCPSVQFLSSPPTNGAFTQYLIHPEHLLFPIPDRLSFEAATLAEPLSVGIHACQRAGLATGATVLVTGLGPVGLTAVIAAKALGAKQIIVSDVEPFRLKLAERLGASAVVHAAEQSVGEQVLKATQGKGADIAIDTSGHPDVLNTAIEVVKRGGKLVSVGFPGTETVPLNLTQMLLKEIDLCTVYRYANTYPLAIQILASGEFDIAPLITDRYFLEETGTAMERARTNKSGSLKVIVYPHGHREGTDQ</sequence>
<dbReference type="OrthoDB" id="9777057at2"/>
<evidence type="ECO:0000256" key="6">
    <source>
        <dbReference type="ARBA" id="ARBA00023027"/>
    </source>
</evidence>
<dbReference type="PANTHER" id="PTHR43161:SF9">
    <property type="entry name" value="SORBITOL DEHYDROGENASE"/>
    <property type="match status" value="1"/>
</dbReference>
<evidence type="ECO:0000313" key="9">
    <source>
        <dbReference type="EMBL" id="TBL69892.1"/>
    </source>
</evidence>
<evidence type="ECO:0000256" key="4">
    <source>
        <dbReference type="ARBA" id="ARBA00022833"/>
    </source>
</evidence>
<comment type="caution">
    <text evidence="9">The sequence shown here is derived from an EMBL/GenBank/DDBJ whole genome shotgun (WGS) entry which is preliminary data.</text>
</comment>
<dbReference type="Gene3D" id="3.90.180.10">
    <property type="entry name" value="Medium-chain alcohol dehydrogenases, catalytic domain"/>
    <property type="match status" value="1"/>
</dbReference>
<dbReference type="InterPro" id="IPR002328">
    <property type="entry name" value="ADH_Zn_CS"/>
</dbReference>
<dbReference type="Pfam" id="PF08240">
    <property type="entry name" value="ADH_N"/>
    <property type="match status" value="1"/>
</dbReference>
<proteinExistence type="inferred from homology"/>
<dbReference type="Proteomes" id="UP000293142">
    <property type="component" value="Unassembled WGS sequence"/>
</dbReference>
<keyword evidence="4 7" id="KW-0862">Zinc</keyword>
<comment type="cofactor">
    <cofactor evidence="1 7">
        <name>Zn(2+)</name>
        <dbReference type="ChEBI" id="CHEBI:29105"/>
    </cofactor>
</comment>
<dbReference type="Gene3D" id="3.40.50.720">
    <property type="entry name" value="NAD(P)-binding Rossmann-like Domain"/>
    <property type="match status" value="1"/>
</dbReference>
<evidence type="ECO:0000313" key="10">
    <source>
        <dbReference type="Proteomes" id="UP000293142"/>
    </source>
</evidence>
<dbReference type="CDD" id="cd05285">
    <property type="entry name" value="sorbitol_DH"/>
    <property type="match status" value="1"/>
</dbReference>
<dbReference type="InterPro" id="IPR013149">
    <property type="entry name" value="ADH-like_C"/>
</dbReference>
<evidence type="ECO:0000256" key="1">
    <source>
        <dbReference type="ARBA" id="ARBA00001947"/>
    </source>
</evidence>
<organism evidence="9 10">
    <name type="scientific">Paenibacillus thalictri</name>
    <dbReference type="NCBI Taxonomy" id="2527873"/>
    <lineage>
        <taxon>Bacteria</taxon>
        <taxon>Bacillati</taxon>
        <taxon>Bacillota</taxon>
        <taxon>Bacilli</taxon>
        <taxon>Bacillales</taxon>
        <taxon>Paenibacillaceae</taxon>
        <taxon>Paenibacillus</taxon>
    </lineage>
</organism>
<keyword evidence="6" id="KW-0520">NAD</keyword>
<dbReference type="RefSeq" id="WP_131018157.1">
    <property type="nucleotide sequence ID" value="NZ_SIRE01000035.1"/>
</dbReference>
<dbReference type="SUPFAM" id="SSF51735">
    <property type="entry name" value="NAD(P)-binding Rossmann-fold domains"/>
    <property type="match status" value="1"/>
</dbReference>
<dbReference type="AlphaFoldDB" id="A0A4Q9DGL6"/>
<dbReference type="GO" id="GO:0008270">
    <property type="term" value="F:zinc ion binding"/>
    <property type="evidence" value="ECO:0007669"/>
    <property type="project" value="InterPro"/>
</dbReference>